<feature type="region of interest" description="Disordered" evidence="2">
    <location>
        <begin position="1"/>
        <end position="28"/>
    </location>
</feature>
<sequence length="1216" mass="131871">SHPSAMSSGTYSMPTTPSPDEIARSKSQTKFRLNLREIQNLTEQGRVRLSPGEINLFQSRGFLEQSTATKALTGIKDRTTSSPSANESSETTTAVLSASSSGQTLESVAHEIQPTFSSKTPRALPRATSRPSNTNLLRYQERRNRMVIQPSKQVVQPFHSQVFEDTCSHLHPSEQESSMDEAANAILDLSTTFRRHSESSVRMATRPRKTSYGGMMTSLAPMDASSARRSSMAAIPSPVRLAASQAMSRITELDEFKFPANIDADSSSTSTKEEDGAVDFVERQSGDMSLSAGARSKRKRAPIRSPSWADKEEMSPGVIFQIPFGMPASKRSMSLSTPDGGLLAATPLSGYPSPASSTRNSGSGASDAGGDTQSFESTMTPASPINHSGLGIQVKREFMESGSTHPLDFPAESKSSTQQDQDNSVDQLSINMPTPPMSTLVPPAAKKGSIQSPQPGPTACLYEDPSPASFSASGLDKKGHADGAPGSLPTPFTPSKGFEARPDKDRAPSQDGTTPAMAPEELTTILAPRSHSPGTEGLKDPLSSWDILTRTSTLAPLAEERQLPAAVSSMEEDRSNPNLLISAQEPDHQPLSILTGSGILPLPSKHLKLPGAATILSYPVLLSDVVRVHLGDVQADVEVQSEVEDIDMTSEHVLAAEVSSSPHQGGKRKRAYSGKKRGSISGHSTATLEHEDDPMDGRIRTAHAHKKHRSSFSLEATDNRAEVGSYLERSAHQRNGKASRHGTHRGRVSSFSPSPSPHDELVNCRSDQDRSSSHSRPSGLGSPVDLPMASFGSHTSRRLSKDAGGRRPSYTTMKPIREEHEGGNASERPLYDKDDDDYVESDGAEYMTRRRAHPDQDDVVMESKVRHGRPMDSALNKKGKQISGKGHAKRGHVTGVVDYQEGESSHPLHRKSKSSRGEVIKNLSDGLHPNEVDVSMKYARDVRDRASGQRSHRANPLPSHLDAIPSENEYDSENMEGRSSKLMRHSSRRLSTDNEPHNNMSTLSKKSKKESKLKGGDTLGGANPNHSHGNPTGKKKKNAAKSTLEMVTDPTTTDSITADLSLATASVLMQMSKGSMDQDDTEDEVLVKKHHRRHDTGSVNNHHNDYEEDTTINHGGNEHSGFARRTKEHVRGTNSTGMAKVPKQKNIKKLVAGTVSKDSKESKESKEPKEPKEQHRRRRSVSAGPPKHCEACGARQTPCWRPGYIENTHLCNSCGL</sequence>
<dbReference type="PROSITE" id="PS50114">
    <property type="entry name" value="GATA_ZN_FINGER_2"/>
    <property type="match status" value="1"/>
</dbReference>
<dbReference type="SUPFAM" id="SSF57716">
    <property type="entry name" value="Glucocorticoid receptor-like (DNA-binding domain)"/>
    <property type="match status" value="1"/>
</dbReference>
<protein>
    <recommendedName>
        <fullName evidence="3">GATA-type domain-containing protein</fullName>
    </recommendedName>
</protein>
<name>A0A9P6KCE0_9FUNG</name>
<feature type="compositionally biased region" description="Acidic residues" evidence="2">
    <location>
        <begin position="833"/>
        <end position="843"/>
    </location>
</feature>
<feature type="compositionally biased region" description="Polar residues" evidence="2">
    <location>
        <begin position="80"/>
        <end position="104"/>
    </location>
</feature>
<feature type="domain" description="GATA-type" evidence="3">
    <location>
        <begin position="1183"/>
        <end position="1216"/>
    </location>
</feature>
<dbReference type="GO" id="GO:0006355">
    <property type="term" value="P:regulation of DNA-templated transcription"/>
    <property type="evidence" value="ECO:0007669"/>
    <property type="project" value="InterPro"/>
</dbReference>
<feature type="compositionally biased region" description="Polar residues" evidence="2">
    <location>
        <begin position="1"/>
        <end position="15"/>
    </location>
</feature>
<feature type="compositionally biased region" description="Basic residues" evidence="2">
    <location>
        <begin position="665"/>
        <end position="678"/>
    </location>
</feature>
<gene>
    <name evidence="4" type="ORF">BGW38_003172</name>
</gene>
<keyword evidence="5" id="KW-1185">Reference proteome</keyword>
<feature type="non-terminal residue" evidence="4">
    <location>
        <position position="1"/>
    </location>
</feature>
<proteinExistence type="predicted"/>
<feature type="compositionally biased region" description="Polar residues" evidence="2">
    <location>
        <begin position="372"/>
        <end position="386"/>
    </location>
</feature>
<feature type="compositionally biased region" description="Basic and acidic residues" evidence="2">
    <location>
        <begin position="853"/>
        <end position="865"/>
    </location>
</feature>
<feature type="region of interest" description="Disordered" evidence="2">
    <location>
        <begin position="655"/>
        <end position="694"/>
    </location>
</feature>
<feature type="compositionally biased region" description="Basic and acidic residues" evidence="2">
    <location>
        <begin position="1157"/>
        <end position="1173"/>
    </location>
</feature>
<feature type="compositionally biased region" description="Basic and acidic residues" evidence="2">
    <location>
        <begin position="938"/>
        <end position="947"/>
    </location>
</feature>
<keyword evidence="1" id="KW-0863">Zinc-finger</keyword>
<evidence type="ECO:0000313" key="4">
    <source>
        <dbReference type="EMBL" id="KAF9580254.1"/>
    </source>
</evidence>
<dbReference type="GO" id="GO:0043565">
    <property type="term" value="F:sequence-specific DNA binding"/>
    <property type="evidence" value="ECO:0007669"/>
    <property type="project" value="InterPro"/>
</dbReference>
<dbReference type="Proteomes" id="UP000780801">
    <property type="component" value="Unassembled WGS sequence"/>
</dbReference>
<feature type="compositionally biased region" description="Basic residues" evidence="2">
    <location>
        <begin position="732"/>
        <end position="747"/>
    </location>
</feature>
<evidence type="ECO:0000256" key="2">
    <source>
        <dbReference type="SAM" id="MobiDB-lite"/>
    </source>
</evidence>
<evidence type="ECO:0000259" key="3">
    <source>
        <dbReference type="PROSITE" id="PS50114"/>
    </source>
</evidence>
<feature type="region of interest" description="Disordered" evidence="2">
    <location>
        <begin position="344"/>
        <end position="542"/>
    </location>
</feature>
<dbReference type="AlphaFoldDB" id="A0A9P6KCE0"/>
<organism evidence="4 5">
    <name type="scientific">Lunasporangiospora selenospora</name>
    <dbReference type="NCBI Taxonomy" id="979761"/>
    <lineage>
        <taxon>Eukaryota</taxon>
        <taxon>Fungi</taxon>
        <taxon>Fungi incertae sedis</taxon>
        <taxon>Mucoromycota</taxon>
        <taxon>Mortierellomycotina</taxon>
        <taxon>Mortierellomycetes</taxon>
        <taxon>Mortierellales</taxon>
        <taxon>Mortierellaceae</taxon>
        <taxon>Lunasporangiospora</taxon>
    </lineage>
</organism>
<evidence type="ECO:0000256" key="1">
    <source>
        <dbReference type="PROSITE-ProRule" id="PRU00094"/>
    </source>
</evidence>
<dbReference type="OrthoDB" id="2162994at2759"/>
<evidence type="ECO:0000313" key="5">
    <source>
        <dbReference type="Proteomes" id="UP000780801"/>
    </source>
</evidence>
<feature type="compositionally biased region" description="Low complexity" evidence="2">
    <location>
        <begin position="774"/>
        <end position="783"/>
    </location>
</feature>
<feature type="compositionally biased region" description="Polar residues" evidence="2">
    <location>
        <begin position="413"/>
        <end position="432"/>
    </location>
</feature>
<dbReference type="GO" id="GO:0008270">
    <property type="term" value="F:zinc ion binding"/>
    <property type="evidence" value="ECO:0007669"/>
    <property type="project" value="UniProtKB-KW"/>
</dbReference>
<dbReference type="Pfam" id="PF00320">
    <property type="entry name" value="GATA"/>
    <property type="match status" value="1"/>
</dbReference>
<dbReference type="InterPro" id="IPR000679">
    <property type="entry name" value="Znf_GATA"/>
</dbReference>
<feature type="compositionally biased region" description="Basic and acidic residues" evidence="2">
    <location>
        <begin position="757"/>
        <end position="772"/>
    </location>
</feature>
<feature type="non-terminal residue" evidence="4">
    <location>
        <position position="1216"/>
    </location>
</feature>
<feature type="region of interest" description="Disordered" evidence="2">
    <location>
        <begin position="1090"/>
        <end position="1191"/>
    </location>
</feature>
<keyword evidence="1" id="KW-0479">Metal-binding</keyword>
<comment type="caution">
    <text evidence="4">The sequence shown here is derived from an EMBL/GenBank/DDBJ whole genome shotgun (WGS) entry which is preliminary data.</text>
</comment>
<keyword evidence="1" id="KW-0862">Zinc</keyword>
<dbReference type="EMBL" id="JAABOA010002187">
    <property type="protein sequence ID" value="KAF9580254.1"/>
    <property type="molecule type" value="Genomic_DNA"/>
</dbReference>
<feature type="compositionally biased region" description="Low complexity" evidence="2">
    <location>
        <begin position="361"/>
        <end position="371"/>
    </location>
</feature>
<feature type="region of interest" description="Disordered" evidence="2">
    <location>
        <begin position="73"/>
        <end position="104"/>
    </location>
</feature>
<feature type="region of interest" description="Disordered" evidence="2">
    <location>
        <begin position="727"/>
        <end position="1041"/>
    </location>
</feature>
<accession>A0A9P6KCE0</accession>
<dbReference type="CDD" id="cd00202">
    <property type="entry name" value="ZnF_GATA"/>
    <property type="match status" value="1"/>
</dbReference>
<feature type="compositionally biased region" description="Basic and acidic residues" evidence="2">
    <location>
        <begin position="271"/>
        <end position="285"/>
    </location>
</feature>
<feature type="compositionally biased region" description="Basic and acidic residues" evidence="2">
    <location>
        <begin position="498"/>
        <end position="508"/>
    </location>
</feature>
<feature type="region of interest" description="Disordered" evidence="2">
    <location>
        <begin position="197"/>
        <end position="216"/>
    </location>
</feature>
<reference evidence="4" key="1">
    <citation type="journal article" date="2020" name="Fungal Divers.">
        <title>Resolving the Mortierellaceae phylogeny through synthesis of multi-gene phylogenetics and phylogenomics.</title>
        <authorList>
            <person name="Vandepol N."/>
            <person name="Liber J."/>
            <person name="Desiro A."/>
            <person name="Na H."/>
            <person name="Kennedy M."/>
            <person name="Barry K."/>
            <person name="Grigoriev I.V."/>
            <person name="Miller A.N."/>
            <person name="O'Donnell K."/>
            <person name="Stajich J.E."/>
            <person name="Bonito G."/>
        </authorList>
    </citation>
    <scope>NUCLEOTIDE SEQUENCE</scope>
    <source>
        <strain evidence="4">KOD1015</strain>
    </source>
</reference>
<feature type="region of interest" description="Disordered" evidence="2">
    <location>
        <begin position="261"/>
        <end position="312"/>
    </location>
</feature>